<reference evidence="2 3" key="1">
    <citation type="submission" date="2018-03" db="EMBL/GenBank/DDBJ databases">
        <title>Rhodobacter veldkampii.</title>
        <authorList>
            <person name="Meyer T.E."/>
            <person name="Miller S."/>
            <person name="Lodha T."/>
            <person name="Gandham S."/>
            <person name="Chintalapati S."/>
            <person name="Chintalapati V.R."/>
        </authorList>
    </citation>
    <scope>NUCLEOTIDE SEQUENCE [LARGE SCALE GENOMIC DNA]</scope>
    <source>
        <strain evidence="2 3">DSM 11550</strain>
    </source>
</reference>
<dbReference type="EMBL" id="PZKF01000012">
    <property type="protein sequence ID" value="PTE17904.1"/>
    <property type="molecule type" value="Genomic_DNA"/>
</dbReference>
<proteinExistence type="predicted"/>
<evidence type="ECO:0000313" key="3">
    <source>
        <dbReference type="Proteomes" id="UP000241899"/>
    </source>
</evidence>
<name>A0A2T4JJ35_9RHOB</name>
<sequence>MFGLQAISIAVTALVFTLPGPVAAQDAAAAPEVFVPRAVPGDWPKLRLEGLDLRLPPGRSVLEDYSDTKVWGRLDETSRTGVMFGLEFDKAPERALKRDNAQAAGAIMLPNGHVLRRWQMQAPPEAGVPGRAEVLVTDLPVRGEDRLAISVMTMNTDFKAAQTEFETFVSGIMLPAPGSAMRRDVFDGVLRLPFGTGWNGLGSSAPDSIWMFVDDLPGRLRIERGAAETAGLRTGTPGQAISFLGQPAQLFGYEDGSETVDDGTGQTGQTRIVVLETCLPDGGAVSILFSGMPGFFHDARVISPFADGLIVMPEGARPCAPGILPEGAQIAAPGSPRPAVLPPFDVAPVGAVQPRAEGTALGGLITYHLPIGWTAAPEPGDTGIGLAGPKGETAELARSAARIGAPGGLAAGVPKDAWPRSDIILGWPVRRFDWSDGGQEQRLYLYEHCLPGDEPFGLKISASKAFFEGKPFGDLYRGLKLAMPDAARPCPEPMLGDLIKAAAQDAQPAMTAPAQTAPAQSAPLQIAPVAPAATPGAAPEAEPDQFFPGQGGYALYQNARYGTFISYPASYFLPDPPPGNNDGRAFTSVDGWARFYVFASYNAEALTPAQQMARDIEAHGSASYSASGPGWYVISGAIGSDIYYRRVIEDMSGLIRVFEISYPQARKTEFDAVVAYMANSFGPGSGD</sequence>
<comment type="caution">
    <text evidence="2">The sequence shown here is derived from an EMBL/GenBank/DDBJ whole genome shotgun (WGS) entry which is preliminary data.</text>
</comment>
<keyword evidence="1" id="KW-0732">Signal</keyword>
<accession>A0A2T4JJ35</accession>
<dbReference type="Proteomes" id="UP000241899">
    <property type="component" value="Unassembled WGS sequence"/>
</dbReference>
<feature type="signal peptide" evidence="1">
    <location>
        <begin position="1"/>
        <end position="24"/>
    </location>
</feature>
<organism evidence="2 3">
    <name type="scientific">Phaeovulum veldkampii DSM 11550</name>
    <dbReference type="NCBI Taxonomy" id="1185920"/>
    <lineage>
        <taxon>Bacteria</taxon>
        <taxon>Pseudomonadati</taxon>
        <taxon>Pseudomonadota</taxon>
        <taxon>Alphaproteobacteria</taxon>
        <taxon>Rhodobacterales</taxon>
        <taxon>Paracoccaceae</taxon>
        <taxon>Phaeovulum</taxon>
    </lineage>
</organism>
<evidence type="ECO:0000256" key="1">
    <source>
        <dbReference type="SAM" id="SignalP"/>
    </source>
</evidence>
<dbReference type="AlphaFoldDB" id="A0A2T4JJ35"/>
<gene>
    <name evidence="2" type="ORF">C5F46_06675</name>
</gene>
<protein>
    <submittedName>
        <fullName evidence="2">Uncharacterized protein</fullName>
    </submittedName>
</protein>
<evidence type="ECO:0000313" key="2">
    <source>
        <dbReference type="EMBL" id="PTE17904.1"/>
    </source>
</evidence>
<feature type="chain" id="PRO_5015475220" evidence="1">
    <location>
        <begin position="25"/>
        <end position="687"/>
    </location>
</feature>
<keyword evidence="3" id="KW-1185">Reference proteome</keyword>